<dbReference type="OrthoDB" id="10017404at2759"/>
<feature type="region of interest" description="Disordered" evidence="1">
    <location>
        <begin position="457"/>
        <end position="494"/>
    </location>
</feature>
<evidence type="ECO:0000256" key="3">
    <source>
        <dbReference type="SAM" id="SignalP"/>
    </source>
</evidence>
<evidence type="ECO:0000313" key="6">
    <source>
        <dbReference type="Proteomes" id="UP000663891"/>
    </source>
</evidence>
<dbReference type="Proteomes" id="UP000663891">
    <property type="component" value="Unassembled WGS sequence"/>
</dbReference>
<feature type="compositionally biased region" description="Polar residues" evidence="1">
    <location>
        <begin position="481"/>
        <end position="494"/>
    </location>
</feature>
<keyword evidence="3" id="KW-0732">Signal</keyword>
<gene>
    <name evidence="5" type="ORF">OKA104_LOCUS3259</name>
    <name evidence="4" type="ORF">VCS650_LOCUS13040</name>
</gene>
<evidence type="ECO:0000313" key="4">
    <source>
        <dbReference type="EMBL" id="CAF0969263.1"/>
    </source>
</evidence>
<dbReference type="Proteomes" id="UP000663881">
    <property type="component" value="Unassembled WGS sequence"/>
</dbReference>
<dbReference type="EMBL" id="CAJNON010000103">
    <property type="protein sequence ID" value="CAF0969263.1"/>
    <property type="molecule type" value="Genomic_DNA"/>
</dbReference>
<feature type="region of interest" description="Disordered" evidence="1">
    <location>
        <begin position="388"/>
        <end position="440"/>
    </location>
</feature>
<sequence length="532" mass="58965">MNCLSLFIFISLLTLINSAYNPIPIGAVIISTVSQIFVMQPKEYGGNDGLNIIYTATNNMTIINSVYDPSLRNLYILFTISNSSNIYLCQLMSLETLSSTIYTLPLTFNTTNINQLNSFTSDIINRRVFLTDQTGAMTLFSMSGLMNISINKPANMTDQVRSIAYDNTYNSIYIITDTKVNNCTNFNNNSLQCCEGLARGNLLRSIGFDVVSGQSITYVLDANSGIYQVAFDTNGCPTALHPINTLGTFQNLYFAIDRGLYFASGTEQGALPNSILIIANGTQTTRTVPVGFTIVALHVSKPPTTSTASTEETCFHGITYGTYRAAVILAAIFGTIMGIFMCFNALFCIDFFMTKRIIRGLKQQIPHSLLEDRWNRLVEEKYAKIALEKQRKKDDPPPAPRRKSSIGGRKKSSLTAGDAKTTNPAAEESTSRTDSLTVSNPIPKISSYIRRKSDSYFNRRQSDDYRSGHYQASAHFPGNDASPNPRSNPQRTTVTAAPQIHIERVEEEHDGHGKLRSNLSTRELLKDDVDFL</sequence>
<dbReference type="AlphaFoldDB" id="A0A814EHT9"/>
<comment type="caution">
    <text evidence="4">The sequence shown here is derived from an EMBL/GenBank/DDBJ whole genome shotgun (WGS) entry which is preliminary data.</text>
</comment>
<evidence type="ECO:0000256" key="1">
    <source>
        <dbReference type="SAM" id="MobiDB-lite"/>
    </source>
</evidence>
<protein>
    <submittedName>
        <fullName evidence="4">Uncharacterized protein</fullName>
    </submittedName>
</protein>
<reference evidence="4" key="1">
    <citation type="submission" date="2021-02" db="EMBL/GenBank/DDBJ databases">
        <authorList>
            <person name="Nowell W R."/>
        </authorList>
    </citation>
    <scope>NUCLEOTIDE SEQUENCE</scope>
</reference>
<name>A0A814EHT9_9BILA</name>
<accession>A0A814EHT9</accession>
<feature type="chain" id="PRO_5036410016" evidence="3">
    <location>
        <begin position="19"/>
        <end position="532"/>
    </location>
</feature>
<keyword evidence="2" id="KW-0812">Transmembrane</keyword>
<feature type="transmembrane region" description="Helical" evidence="2">
    <location>
        <begin position="325"/>
        <end position="352"/>
    </location>
</feature>
<evidence type="ECO:0000313" key="5">
    <source>
        <dbReference type="EMBL" id="CAF3534152.1"/>
    </source>
</evidence>
<feature type="signal peptide" evidence="3">
    <location>
        <begin position="1"/>
        <end position="18"/>
    </location>
</feature>
<keyword evidence="2" id="KW-1133">Transmembrane helix</keyword>
<organism evidence="4 6">
    <name type="scientific">Adineta steineri</name>
    <dbReference type="NCBI Taxonomy" id="433720"/>
    <lineage>
        <taxon>Eukaryota</taxon>
        <taxon>Metazoa</taxon>
        <taxon>Spiralia</taxon>
        <taxon>Gnathifera</taxon>
        <taxon>Rotifera</taxon>
        <taxon>Eurotatoria</taxon>
        <taxon>Bdelloidea</taxon>
        <taxon>Adinetida</taxon>
        <taxon>Adinetidae</taxon>
        <taxon>Adineta</taxon>
    </lineage>
</organism>
<keyword evidence="2" id="KW-0472">Membrane</keyword>
<evidence type="ECO:0000256" key="2">
    <source>
        <dbReference type="SAM" id="Phobius"/>
    </source>
</evidence>
<proteinExistence type="predicted"/>
<dbReference type="EMBL" id="CAJOAY010000096">
    <property type="protein sequence ID" value="CAF3534152.1"/>
    <property type="molecule type" value="Genomic_DNA"/>
</dbReference>
<feature type="compositionally biased region" description="Basic residues" evidence="1">
    <location>
        <begin position="400"/>
        <end position="412"/>
    </location>
</feature>